<dbReference type="EMBL" id="ML120478">
    <property type="protein sequence ID" value="RPA92236.1"/>
    <property type="molecule type" value="Genomic_DNA"/>
</dbReference>
<keyword evidence="1" id="KW-0677">Repeat</keyword>
<dbReference type="Gene3D" id="1.25.40.20">
    <property type="entry name" value="Ankyrin repeat-containing domain"/>
    <property type="match status" value="2"/>
</dbReference>
<dbReference type="PANTHER" id="PTHR24166">
    <property type="entry name" value="ROLLING PEBBLES, ISOFORM B"/>
    <property type="match status" value="1"/>
</dbReference>
<dbReference type="InterPro" id="IPR050889">
    <property type="entry name" value="Dendritic_Spine_Reg/Scaffold"/>
</dbReference>
<evidence type="ECO:0000313" key="4">
    <source>
        <dbReference type="Proteomes" id="UP000276215"/>
    </source>
</evidence>
<dbReference type="PANTHER" id="PTHR24166:SF48">
    <property type="entry name" value="PROTEIN VAPYRIN"/>
    <property type="match status" value="1"/>
</dbReference>
<dbReference type="SUPFAM" id="SSF48403">
    <property type="entry name" value="Ankyrin repeat"/>
    <property type="match status" value="1"/>
</dbReference>
<dbReference type="OrthoDB" id="20872at2759"/>
<evidence type="ECO:0000256" key="2">
    <source>
        <dbReference type="ARBA" id="ARBA00023043"/>
    </source>
</evidence>
<reference evidence="3 4" key="1">
    <citation type="journal article" date="2018" name="Nat. Ecol. Evol.">
        <title>Pezizomycetes genomes reveal the molecular basis of ectomycorrhizal truffle lifestyle.</title>
        <authorList>
            <person name="Murat C."/>
            <person name="Payen T."/>
            <person name="Noel B."/>
            <person name="Kuo A."/>
            <person name="Morin E."/>
            <person name="Chen J."/>
            <person name="Kohler A."/>
            <person name="Krizsan K."/>
            <person name="Balestrini R."/>
            <person name="Da Silva C."/>
            <person name="Montanini B."/>
            <person name="Hainaut M."/>
            <person name="Levati E."/>
            <person name="Barry K.W."/>
            <person name="Belfiori B."/>
            <person name="Cichocki N."/>
            <person name="Clum A."/>
            <person name="Dockter R.B."/>
            <person name="Fauchery L."/>
            <person name="Guy J."/>
            <person name="Iotti M."/>
            <person name="Le Tacon F."/>
            <person name="Lindquist E.A."/>
            <person name="Lipzen A."/>
            <person name="Malagnac F."/>
            <person name="Mello A."/>
            <person name="Molinier V."/>
            <person name="Miyauchi S."/>
            <person name="Poulain J."/>
            <person name="Riccioni C."/>
            <person name="Rubini A."/>
            <person name="Sitrit Y."/>
            <person name="Splivallo R."/>
            <person name="Traeger S."/>
            <person name="Wang M."/>
            <person name="Zifcakova L."/>
            <person name="Wipf D."/>
            <person name="Zambonelli A."/>
            <person name="Paolocci F."/>
            <person name="Nowrousian M."/>
            <person name="Ottonello S."/>
            <person name="Baldrian P."/>
            <person name="Spatafora J.W."/>
            <person name="Henrissat B."/>
            <person name="Nagy L.G."/>
            <person name="Aury J.M."/>
            <person name="Wincker P."/>
            <person name="Grigoriev I.V."/>
            <person name="Bonfante P."/>
            <person name="Martin F.M."/>
        </authorList>
    </citation>
    <scope>NUCLEOTIDE SEQUENCE [LARGE SCALE GENOMIC DNA]</scope>
    <source>
        <strain evidence="3 4">120613-1</strain>
    </source>
</reference>
<feature type="non-terminal residue" evidence="3">
    <location>
        <position position="1"/>
    </location>
</feature>
<keyword evidence="2" id="KW-0040">ANK repeat</keyword>
<evidence type="ECO:0000256" key="1">
    <source>
        <dbReference type="ARBA" id="ARBA00022737"/>
    </source>
</evidence>
<sequence length="115" mass="12509">FTGLHGGAYLGLVDIMVALCEIKEWDFDTTYVTGNTILGWAAQEGHERVVKMILERKDVNSDIADENGGTPLLWAAEFGRAGVVRMILQRIPSIEDGDGPIALALASRNGHVEML</sequence>
<protein>
    <submittedName>
        <fullName evidence="3">Ankyrin</fullName>
    </submittedName>
</protein>
<dbReference type="AlphaFoldDB" id="A0A3N4J249"/>
<dbReference type="InterPro" id="IPR036770">
    <property type="entry name" value="Ankyrin_rpt-contain_sf"/>
</dbReference>
<organism evidence="3 4">
    <name type="scientific">Choiromyces venosus 120613-1</name>
    <dbReference type="NCBI Taxonomy" id="1336337"/>
    <lineage>
        <taxon>Eukaryota</taxon>
        <taxon>Fungi</taxon>
        <taxon>Dikarya</taxon>
        <taxon>Ascomycota</taxon>
        <taxon>Pezizomycotina</taxon>
        <taxon>Pezizomycetes</taxon>
        <taxon>Pezizales</taxon>
        <taxon>Tuberaceae</taxon>
        <taxon>Choiromyces</taxon>
    </lineage>
</organism>
<dbReference type="SMART" id="SM00248">
    <property type="entry name" value="ANK"/>
    <property type="match status" value="2"/>
</dbReference>
<dbReference type="Pfam" id="PF12796">
    <property type="entry name" value="Ank_2"/>
    <property type="match status" value="1"/>
</dbReference>
<accession>A0A3N4J249</accession>
<dbReference type="Proteomes" id="UP000276215">
    <property type="component" value="Unassembled WGS sequence"/>
</dbReference>
<evidence type="ECO:0000313" key="3">
    <source>
        <dbReference type="EMBL" id="RPA92236.1"/>
    </source>
</evidence>
<name>A0A3N4J249_9PEZI</name>
<gene>
    <name evidence="3" type="ORF">L873DRAFT_1576484</name>
</gene>
<proteinExistence type="predicted"/>
<keyword evidence="4" id="KW-1185">Reference proteome</keyword>
<dbReference type="STRING" id="1336337.A0A3N4J249"/>
<dbReference type="InterPro" id="IPR002110">
    <property type="entry name" value="Ankyrin_rpt"/>
</dbReference>
<feature type="non-terminal residue" evidence="3">
    <location>
        <position position="115"/>
    </location>
</feature>